<dbReference type="Pfam" id="PF19279">
    <property type="entry name" value="YegS_C"/>
    <property type="match status" value="1"/>
</dbReference>
<dbReference type="InterPro" id="IPR017438">
    <property type="entry name" value="ATP-NAD_kinase_N"/>
</dbReference>
<evidence type="ECO:0000256" key="2">
    <source>
        <dbReference type="ARBA" id="ARBA00022516"/>
    </source>
</evidence>
<name>A0A7C2P419_UNCW3</name>
<comment type="cofactor">
    <cofactor evidence="1">
        <name>Mg(2+)</name>
        <dbReference type="ChEBI" id="CHEBI:18420"/>
    </cofactor>
</comment>
<dbReference type="SUPFAM" id="SSF111331">
    <property type="entry name" value="NAD kinase/diacylglycerol kinase-like"/>
    <property type="match status" value="1"/>
</dbReference>
<dbReference type="AlphaFoldDB" id="A0A7C2P419"/>
<keyword evidence="9" id="KW-0443">Lipid metabolism</keyword>
<evidence type="ECO:0000256" key="11">
    <source>
        <dbReference type="ARBA" id="ARBA00023264"/>
    </source>
</evidence>
<evidence type="ECO:0000313" key="15">
    <source>
        <dbReference type="EMBL" id="HGL17958.1"/>
    </source>
</evidence>
<dbReference type="Pfam" id="PF00781">
    <property type="entry name" value="DAGK_cat"/>
    <property type="match status" value="1"/>
</dbReference>
<dbReference type="InterPro" id="IPR005218">
    <property type="entry name" value="Diacylglycerol/lipid_kinase"/>
</dbReference>
<evidence type="ECO:0000256" key="5">
    <source>
        <dbReference type="ARBA" id="ARBA00022741"/>
    </source>
</evidence>
<evidence type="ECO:0000256" key="10">
    <source>
        <dbReference type="ARBA" id="ARBA00023209"/>
    </source>
</evidence>
<feature type="domain" description="DAGKc" evidence="12">
    <location>
        <begin position="1"/>
        <end position="130"/>
    </location>
</feature>
<dbReference type="GO" id="GO:0005524">
    <property type="term" value="F:ATP binding"/>
    <property type="evidence" value="ECO:0007669"/>
    <property type="project" value="UniProtKB-KW"/>
</dbReference>
<dbReference type="GO" id="GO:0008654">
    <property type="term" value="P:phospholipid biosynthetic process"/>
    <property type="evidence" value="ECO:0007669"/>
    <property type="project" value="UniProtKB-KW"/>
</dbReference>
<reference evidence="13" key="1">
    <citation type="journal article" date="2020" name="mSystems">
        <title>Genome- and Community-Level Interaction Insights into Carbon Utilization and Element Cycling Functions of Hydrothermarchaeota in Hydrothermal Sediment.</title>
        <authorList>
            <person name="Zhou Z."/>
            <person name="Liu Y."/>
            <person name="Xu W."/>
            <person name="Pan J."/>
            <person name="Luo Z.H."/>
            <person name="Li M."/>
        </authorList>
    </citation>
    <scope>NUCLEOTIDE SEQUENCE [LARGE SCALE GENOMIC DNA]</scope>
    <source>
        <strain evidence="13">SpSt-34</strain>
        <strain evidence="14">SpSt-69</strain>
    </source>
</reference>
<keyword evidence="2" id="KW-0444">Lipid biosynthesis</keyword>
<keyword evidence="6 13" id="KW-0418">Kinase</keyword>
<evidence type="ECO:0000256" key="8">
    <source>
        <dbReference type="ARBA" id="ARBA00022842"/>
    </source>
</evidence>
<proteinExistence type="predicted"/>
<gene>
    <name evidence="13" type="ORF">ENQ77_07730</name>
    <name evidence="14" type="ORF">ENU66_06460</name>
    <name evidence="15" type="ORF">ENU66_06505</name>
</gene>
<dbReference type="SMART" id="SM00046">
    <property type="entry name" value="DAGKc"/>
    <property type="match status" value="1"/>
</dbReference>
<dbReference type="InterPro" id="IPR045540">
    <property type="entry name" value="YegS/DAGK_C"/>
</dbReference>
<keyword evidence="5" id="KW-0547">Nucleotide-binding</keyword>
<dbReference type="EMBL" id="DTDJ01000043">
    <property type="protein sequence ID" value="HGL17949.1"/>
    <property type="molecule type" value="Genomic_DNA"/>
</dbReference>
<sequence length="290" mass="31877">MERAVIIVNPESRNSRKFKEKRTQVLEKLSQRYDIYIWETVKAGDGIRLAEKAIDFGATVIISAGGDGTLNEVANACAGKDVKVGILPLGVTNVFAMSQKISRNVEKAAEVILKGKVKEVDLGKVIGGRYFHMMLGAGIDGFTIKELPHEFKKAFGAPAHVVIALVKYPDYMPIPIYVEIDGQDLGIGYQVVLANIPNYGGRMKMAPHALPDDGLLDVVIFREAGFINDVSHWLGFLLGFHHKMGSIDIYRGRNIKLSGKGVYYHIDSEFGGELPVEVNCVPKALRIIVP</sequence>
<dbReference type="GO" id="GO:0005886">
    <property type="term" value="C:plasma membrane"/>
    <property type="evidence" value="ECO:0007669"/>
    <property type="project" value="TreeGrafter"/>
</dbReference>
<dbReference type="GO" id="GO:0046872">
    <property type="term" value="F:metal ion binding"/>
    <property type="evidence" value="ECO:0007669"/>
    <property type="project" value="UniProtKB-KW"/>
</dbReference>
<keyword evidence="8" id="KW-0460">Magnesium</keyword>
<dbReference type="PANTHER" id="PTHR12358">
    <property type="entry name" value="SPHINGOSINE KINASE"/>
    <property type="match status" value="1"/>
</dbReference>
<dbReference type="InterPro" id="IPR001206">
    <property type="entry name" value="Diacylglycerol_kinase_cat_dom"/>
</dbReference>
<evidence type="ECO:0000256" key="4">
    <source>
        <dbReference type="ARBA" id="ARBA00022723"/>
    </source>
</evidence>
<keyword evidence="10" id="KW-0594">Phospholipid biosynthesis</keyword>
<dbReference type="InterPro" id="IPR016064">
    <property type="entry name" value="NAD/diacylglycerol_kinase_sf"/>
</dbReference>
<dbReference type="InterPro" id="IPR050187">
    <property type="entry name" value="Lipid_Phosphate_FormReg"/>
</dbReference>
<dbReference type="EMBL" id="DSOL01000222">
    <property type="protein sequence ID" value="HEN28516.1"/>
    <property type="molecule type" value="Genomic_DNA"/>
</dbReference>
<comment type="caution">
    <text evidence="13">The sequence shown here is derived from an EMBL/GenBank/DDBJ whole genome shotgun (WGS) entry which is preliminary data.</text>
</comment>
<organism evidence="13">
    <name type="scientific">candidate division WOR-3 bacterium</name>
    <dbReference type="NCBI Taxonomy" id="2052148"/>
    <lineage>
        <taxon>Bacteria</taxon>
        <taxon>Bacteria division WOR-3</taxon>
    </lineage>
</organism>
<evidence type="ECO:0000256" key="6">
    <source>
        <dbReference type="ARBA" id="ARBA00022777"/>
    </source>
</evidence>
<keyword evidence="3" id="KW-0808">Transferase</keyword>
<evidence type="ECO:0000256" key="7">
    <source>
        <dbReference type="ARBA" id="ARBA00022840"/>
    </source>
</evidence>
<evidence type="ECO:0000313" key="14">
    <source>
        <dbReference type="EMBL" id="HGL17949.1"/>
    </source>
</evidence>
<evidence type="ECO:0000256" key="3">
    <source>
        <dbReference type="ARBA" id="ARBA00022679"/>
    </source>
</evidence>
<dbReference type="Gene3D" id="3.40.50.10330">
    <property type="entry name" value="Probable inorganic polyphosphate/atp-NAD kinase, domain 1"/>
    <property type="match status" value="1"/>
</dbReference>
<dbReference type="GO" id="GO:0016301">
    <property type="term" value="F:kinase activity"/>
    <property type="evidence" value="ECO:0007669"/>
    <property type="project" value="UniProtKB-KW"/>
</dbReference>
<evidence type="ECO:0000256" key="1">
    <source>
        <dbReference type="ARBA" id="ARBA00001946"/>
    </source>
</evidence>
<keyword evidence="4" id="KW-0479">Metal-binding</keyword>
<dbReference type="Gene3D" id="2.60.200.40">
    <property type="match status" value="1"/>
</dbReference>
<accession>A0A7C2P419</accession>
<evidence type="ECO:0000313" key="13">
    <source>
        <dbReference type="EMBL" id="HEN28516.1"/>
    </source>
</evidence>
<keyword evidence="7" id="KW-0067">ATP-binding</keyword>
<keyword evidence="11" id="KW-1208">Phospholipid metabolism</keyword>
<dbReference type="NCBIfam" id="TIGR00147">
    <property type="entry name" value="YegS/Rv2252/BmrU family lipid kinase"/>
    <property type="match status" value="1"/>
</dbReference>
<dbReference type="EMBL" id="DTDJ01000043">
    <property type="protein sequence ID" value="HGL17958.1"/>
    <property type="molecule type" value="Genomic_DNA"/>
</dbReference>
<evidence type="ECO:0000256" key="9">
    <source>
        <dbReference type="ARBA" id="ARBA00023098"/>
    </source>
</evidence>
<protein>
    <submittedName>
        <fullName evidence="13">Diacylglycerol kinase family lipid kinase</fullName>
    </submittedName>
</protein>
<dbReference type="PANTHER" id="PTHR12358:SF106">
    <property type="entry name" value="LIPID KINASE YEGS"/>
    <property type="match status" value="1"/>
</dbReference>
<dbReference type="PROSITE" id="PS50146">
    <property type="entry name" value="DAGK"/>
    <property type="match status" value="1"/>
</dbReference>
<evidence type="ECO:0000259" key="12">
    <source>
        <dbReference type="PROSITE" id="PS50146"/>
    </source>
</evidence>